<gene>
    <name evidence="2" type="primary">CTDSP1_1</name>
    <name evidence="2" type="ORF">CM83_52628</name>
    <name evidence="3" type="ORF">g.65327</name>
</gene>
<accession>A0A0A9YI85</accession>
<dbReference type="EMBL" id="GDHC01009769">
    <property type="protein sequence ID" value="JAQ08860.1"/>
    <property type="molecule type" value="Transcribed_RNA"/>
</dbReference>
<dbReference type="InterPro" id="IPR004274">
    <property type="entry name" value="FCP1_dom"/>
</dbReference>
<dbReference type="AlphaFoldDB" id="A0A0A9YI85"/>
<name>A0A0A9YI85_LYGHE</name>
<feature type="domain" description="FCP1 homology" evidence="1">
    <location>
        <begin position="40"/>
        <end position="101"/>
    </location>
</feature>
<evidence type="ECO:0000259" key="1">
    <source>
        <dbReference type="Pfam" id="PF03031"/>
    </source>
</evidence>
<sequence length="119" mass="12839">MHAVIDNAAGAKTTATGNTNCLSAKAMQPASFVTETPKAPHTTVKDIQLLGRELNSVVIIENTPDCVVGYENNAILVSDYDGGELADDTLHELVKLLDDFVMRKKELATQLPTVNDENK</sequence>
<dbReference type="SUPFAM" id="SSF56784">
    <property type="entry name" value="HAD-like"/>
    <property type="match status" value="1"/>
</dbReference>
<evidence type="ECO:0000313" key="2">
    <source>
        <dbReference type="EMBL" id="JAG32777.1"/>
    </source>
</evidence>
<reference evidence="3" key="3">
    <citation type="journal article" date="2016" name="Gigascience">
        <title>De novo construction of an expanded transcriptome assembly for the western tarnished plant bug, Lygus hesperus.</title>
        <authorList>
            <person name="Tassone E.E."/>
            <person name="Geib S.M."/>
            <person name="Hall B."/>
            <person name="Fabrick J.A."/>
            <person name="Brent C.S."/>
            <person name="Hull J.J."/>
        </authorList>
    </citation>
    <scope>NUCLEOTIDE SEQUENCE</scope>
</reference>
<dbReference type="EMBL" id="GBHO01010827">
    <property type="protein sequence ID" value="JAG32777.1"/>
    <property type="molecule type" value="Transcribed_RNA"/>
</dbReference>
<proteinExistence type="predicted"/>
<dbReference type="InterPro" id="IPR023214">
    <property type="entry name" value="HAD_sf"/>
</dbReference>
<organism evidence="2">
    <name type="scientific">Lygus hesperus</name>
    <name type="common">Western plant bug</name>
    <dbReference type="NCBI Taxonomy" id="30085"/>
    <lineage>
        <taxon>Eukaryota</taxon>
        <taxon>Metazoa</taxon>
        <taxon>Ecdysozoa</taxon>
        <taxon>Arthropoda</taxon>
        <taxon>Hexapoda</taxon>
        <taxon>Insecta</taxon>
        <taxon>Pterygota</taxon>
        <taxon>Neoptera</taxon>
        <taxon>Paraneoptera</taxon>
        <taxon>Hemiptera</taxon>
        <taxon>Heteroptera</taxon>
        <taxon>Panheteroptera</taxon>
        <taxon>Cimicomorpha</taxon>
        <taxon>Miridae</taxon>
        <taxon>Mirini</taxon>
        <taxon>Lygus</taxon>
    </lineage>
</organism>
<evidence type="ECO:0000313" key="3">
    <source>
        <dbReference type="EMBL" id="JAQ08860.1"/>
    </source>
</evidence>
<reference evidence="2" key="1">
    <citation type="journal article" date="2014" name="PLoS ONE">
        <title>Transcriptome-Based Identification of ABC Transporters in the Western Tarnished Plant Bug Lygus hesperus.</title>
        <authorList>
            <person name="Hull J.J."/>
            <person name="Chaney K."/>
            <person name="Geib S.M."/>
            <person name="Fabrick J.A."/>
            <person name="Brent C.S."/>
            <person name="Walsh D."/>
            <person name="Lavine L.C."/>
        </authorList>
    </citation>
    <scope>NUCLEOTIDE SEQUENCE</scope>
</reference>
<protein>
    <submittedName>
        <fullName evidence="2">Carboxy-terminal domain RNA polymerase II polypeptide A small phosphatase 1</fullName>
    </submittedName>
</protein>
<reference evidence="2" key="2">
    <citation type="submission" date="2014-07" db="EMBL/GenBank/DDBJ databases">
        <authorList>
            <person name="Hull J."/>
        </authorList>
    </citation>
    <scope>NUCLEOTIDE SEQUENCE</scope>
</reference>
<dbReference type="Gene3D" id="3.40.50.1000">
    <property type="entry name" value="HAD superfamily/HAD-like"/>
    <property type="match status" value="1"/>
</dbReference>
<dbReference type="InterPro" id="IPR036412">
    <property type="entry name" value="HAD-like_sf"/>
</dbReference>
<dbReference type="Pfam" id="PF03031">
    <property type="entry name" value="NIF"/>
    <property type="match status" value="1"/>
</dbReference>